<dbReference type="GO" id="GO:0045027">
    <property type="term" value="F:DNA end binding"/>
    <property type="evidence" value="ECO:0007669"/>
    <property type="project" value="TreeGrafter"/>
</dbReference>
<reference evidence="8 9" key="1">
    <citation type="submission" date="2015-06" db="EMBL/GenBank/DDBJ databases">
        <title>Draft genome of the ant-associated black yeast Phialophora attae CBS 131958.</title>
        <authorList>
            <person name="Moreno L.F."/>
            <person name="Stielow B.J."/>
            <person name="de Hoog S."/>
            <person name="Vicente V.A."/>
            <person name="Weiss V.A."/>
            <person name="de Vries M."/>
            <person name="Cruz L.M."/>
            <person name="Souza E.M."/>
        </authorList>
    </citation>
    <scope>NUCLEOTIDE SEQUENCE [LARGE SCALE GENOMIC DNA]</scope>
    <source>
        <strain evidence="8 9">CBS 131958</strain>
    </source>
</reference>
<comment type="caution">
    <text evidence="8">The sequence shown here is derived from an EMBL/GenBank/DDBJ whole genome shotgun (WGS) entry which is preliminary data.</text>
</comment>
<feature type="compositionally biased region" description="Basic and acidic residues" evidence="6">
    <location>
        <begin position="421"/>
        <end position="432"/>
    </location>
</feature>
<dbReference type="GO" id="GO:0032807">
    <property type="term" value="C:DNA ligase IV complex"/>
    <property type="evidence" value="ECO:0007669"/>
    <property type="project" value="TreeGrafter"/>
</dbReference>
<dbReference type="RefSeq" id="XP_017997553.1">
    <property type="nucleotide sequence ID" value="XM_018143990.1"/>
</dbReference>
<evidence type="ECO:0000256" key="3">
    <source>
        <dbReference type="ARBA" id="ARBA00023204"/>
    </source>
</evidence>
<dbReference type="VEuPathDB" id="FungiDB:AB675_3898"/>
<name>A0A0N1H7K2_9EURO</name>
<feature type="compositionally biased region" description="Polar residues" evidence="6">
    <location>
        <begin position="603"/>
        <end position="612"/>
    </location>
</feature>
<dbReference type="OrthoDB" id="2155935at2759"/>
<evidence type="ECO:0000256" key="4">
    <source>
        <dbReference type="ARBA" id="ARBA00023242"/>
    </source>
</evidence>
<accession>A0A0N1H7K2</accession>
<feature type="region of interest" description="Disordered" evidence="6">
    <location>
        <begin position="240"/>
        <end position="662"/>
    </location>
</feature>
<sequence length="662" mass="72053">MPASNPSKADAAWHPLMLTNNASDVPLLYYNFSTHPASEKWRLTLYISDLTVLYSCKMHYTGITIEALRCSAQLPLSGLQGRDNVLVRCDDWHDGSRDAMDGCLKLRTTTALPSPLPELSFTFTLRPLSAGEFSDVLMRPLLQTLKAFKKNAEHLTQVIKDKDQVIQKLMDRVAMQVQGDFSVVFPVLNGKRAGDRGVKAAEKYVKGVAAFKDGGEGEDEDANGLDGLLSEVDGVDARIDRTSKPGKAGAWVEKMPRETGLEGEERIRVCPPGLPSPLRRAGDTERAAKTSAQRETNDTESEDEFERQPTPPSAKKLTSSVKQTSPAAQQGRRERQSSSDSEAEPPSKKRKSTPEASGARKGARLGGLGKNKWRMQAGARKNSSSPEPEHRRASNASTATASETEGEGNGSPPRTRATRQKSAEASDLRQEPDQLPPRKPARLGGLPKRHRDPGSLKQSTAINDNDSSSDDDAATSNAPGRKKHSSPAPSNPSKPTTPSRRLGRLHRSTASPSPRTNADRNIGGERSESASSEESTQTTPSKRKLSKLGALRNRRDPELTKERDKSADGSGSEDELDLDASPAPQKHNSSHAKASTAHEASDQEQPTENTGQKGDKQHDKIDHKAPGKQEEVETPERAAQRRREELKRRTAAAGSGSKKRRL</sequence>
<gene>
    <name evidence="8" type="ORF">AB675_3898</name>
</gene>
<evidence type="ECO:0000256" key="6">
    <source>
        <dbReference type="SAM" id="MobiDB-lite"/>
    </source>
</evidence>
<dbReference type="PANTHER" id="PTHR32235">
    <property type="entry name" value="NON-HOMOLOGOUS END-JOINING FACTOR 1"/>
    <property type="match status" value="1"/>
</dbReference>
<feature type="compositionally biased region" description="Low complexity" evidence="6">
    <location>
        <begin position="394"/>
        <end position="403"/>
    </location>
</feature>
<comment type="similarity">
    <text evidence="5">Belongs to the XRCC4-XLF family. XLF subfamily.</text>
</comment>
<organism evidence="8 9">
    <name type="scientific">Cyphellophora attinorum</name>
    <dbReference type="NCBI Taxonomy" id="1664694"/>
    <lineage>
        <taxon>Eukaryota</taxon>
        <taxon>Fungi</taxon>
        <taxon>Dikarya</taxon>
        <taxon>Ascomycota</taxon>
        <taxon>Pezizomycotina</taxon>
        <taxon>Eurotiomycetes</taxon>
        <taxon>Chaetothyriomycetidae</taxon>
        <taxon>Chaetothyriales</taxon>
        <taxon>Cyphellophoraceae</taxon>
        <taxon>Cyphellophora</taxon>
    </lineage>
</organism>
<evidence type="ECO:0000256" key="2">
    <source>
        <dbReference type="ARBA" id="ARBA00022763"/>
    </source>
</evidence>
<protein>
    <recommendedName>
        <fullName evidence="7">XLF-like coiled-coil region domain-containing protein</fullName>
    </recommendedName>
</protein>
<feature type="compositionally biased region" description="Basic and acidic residues" evidence="6">
    <location>
        <begin position="553"/>
        <end position="567"/>
    </location>
</feature>
<keyword evidence="4" id="KW-0539">Nucleus</keyword>
<dbReference type="STRING" id="1664694.A0A0N1H7K2"/>
<evidence type="ECO:0000313" key="8">
    <source>
        <dbReference type="EMBL" id="KPI37590.1"/>
    </source>
</evidence>
<evidence type="ECO:0000256" key="5">
    <source>
        <dbReference type="ARBA" id="ARBA00025747"/>
    </source>
</evidence>
<dbReference type="EMBL" id="LFJN01000023">
    <property type="protein sequence ID" value="KPI37590.1"/>
    <property type="molecule type" value="Genomic_DNA"/>
</dbReference>
<dbReference type="InterPro" id="IPR052287">
    <property type="entry name" value="NHEJ_factor"/>
</dbReference>
<evidence type="ECO:0000256" key="1">
    <source>
        <dbReference type="ARBA" id="ARBA00004123"/>
    </source>
</evidence>
<feature type="compositionally biased region" description="Basic and acidic residues" evidence="6">
    <location>
        <begin position="613"/>
        <end position="648"/>
    </location>
</feature>
<dbReference type="Proteomes" id="UP000038010">
    <property type="component" value="Unassembled WGS sequence"/>
</dbReference>
<feature type="domain" description="XLF-like coiled-coil region" evidence="7">
    <location>
        <begin position="133"/>
        <end position="172"/>
    </location>
</feature>
<dbReference type="PANTHER" id="PTHR32235:SF1">
    <property type="entry name" value="NON-HOMOLOGOUS END-JOINING FACTOR 1"/>
    <property type="match status" value="1"/>
</dbReference>
<keyword evidence="3" id="KW-0234">DNA repair</keyword>
<dbReference type="Pfam" id="PF21928">
    <property type="entry name" value="XLF_CC"/>
    <property type="match status" value="1"/>
</dbReference>
<keyword evidence="2" id="KW-0227">DNA damage</keyword>
<dbReference type="InterPro" id="IPR053829">
    <property type="entry name" value="XLF-like_CC"/>
</dbReference>
<feature type="compositionally biased region" description="Low complexity" evidence="6">
    <location>
        <begin position="529"/>
        <end position="540"/>
    </location>
</feature>
<feature type="compositionally biased region" description="Basic and acidic residues" evidence="6">
    <location>
        <begin position="254"/>
        <end position="268"/>
    </location>
</feature>
<evidence type="ECO:0000313" key="9">
    <source>
        <dbReference type="Proteomes" id="UP000038010"/>
    </source>
</evidence>
<dbReference type="GeneID" id="28735870"/>
<feature type="compositionally biased region" description="Polar residues" evidence="6">
    <location>
        <begin position="316"/>
        <end position="328"/>
    </location>
</feature>
<dbReference type="GO" id="GO:0006303">
    <property type="term" value="P:double-strand break repair via nonhomologous end joining"/>
    <property type="evidence" value="ECO:0007669"/>
    <property type="project" value="TreeGrafter"/>
</dbReference>
<dbReference type="AlphaFoldDB" id="A0A0N1H7K2"/>
<keyword evidence="9" id="KW-1185">Reference proteome</keyword>
<evidence type="ECO:0000259" key="7">
    <source>
        <dbReference type="Pfam" id="PF21928"/>
    </source>
</evidence>
<comment type="subcellular location">
    <subcellularLocation>
        <location evidence="1">Nucleus</location>
    </subcellularLocation>
</comment>
<feature type="compositionally biased region" description="Polar residues" evidence="6">
    <location>
        <begin position="487"/>
        <end position="499"/>
    </location>
</feature>
<proteinExistence type="inferred from homology"/>